<comment type="caution">
    <text evidence="2">The sequence shown here is derived from an EMBL/GenBank/DDBJ whole genome shotgun (WGS) entry which is preliminary data.</text>
</comment>
<reference evidence="2 3" key="1">
    <citation type="submission" date="2023-07" db="EMBL/GenBank/DDBJ databases">
        <title>Sorghum-associated microbial communities from plants grown in Nebraska, USA.</title>
        <authorList>
            <person name="Schachtman D."/>
        </authorList>
    </citation>
    <scope>NUCLEOTIDE SEQUENCE [LARGE SCALE GENOMIC DNA]</scope>
    <source>
        <strain evidence="2 3">BE314</strain>
    </source>
</reference>
<dbReference type="SUPFAM" id="SSF47413">
    <property type="entry name" value="lambda repressor-like DNA-binding domains"/>
    <property type="match status" value="1"/>
</dbReference>
<feature type="compositionally biased region" description="Polar residues" evidence="1">
    <location>
        <begin position="91"/>
        <end position="103"/>
    </location>
</feature>
<keyword evidence="3" id="KW-1185">Reference proteome</keyword>
<proteinExistence type="predicted"/>
<sequence length="111" mass="12216">MKYTIRSPEDLGLLLRAARRSAKVRLDDLSHTVDVSKQTTVNVEKGKPTVQLGTVIRLLNEVGLTLTVDLPESALPALNKAQQEARDRARSTSGADESTTTSVLRFLDQDR</sequence>
<feature type="region of interest" description="Disordered" evidence="1">
    <location>
        <begin position="79"/>
        <end position="111"/>
    </location>
</feature>
<protein>
    <submittedName>
        <fullName evidence="2">DNA-binding XRE family transcriptional regulator</fullName>
    </submittedName>
</protein>
<evidence type="ECO:0000256" key="1">
    <source>
        <dbReference type="SAM" id="MobiDB-lite"/>
    </source>
</evidence>
<dbReference type="GO" id="GO:0003677">
    <property type="term" value="F:DNA binding"/>
    <property type="evidence" value="ECO:0007669"/>
    <property type="project" value="UniProtKB-KW"/>
</dbReference>
<evidence type="ECO:0000313" key="2">
    <source>
        <dbReference type="EMBL" id="MDR7271624.1"/>
    </source>
</evidence>
<dbReference type="Proteomes" id="UP001180453">
    <property type="component" value="Unassembled WGS sequence"/>
</dbReference>
<dbReference type="InterPro" id="IPR010982">
    <property type="entry name" value="Lambda_DNA-bd_dom_sf"/>
</dbReference>
<accession>A0ABU1YRZ6</accession>
<organism evidence="2 3">
    <name type="scientific">Roseateles saccharophilus</name>
    <name type="common">Pseudomonas saccharophila</name>
    <dbReference type="NCBI Taxonomy" id="304"/>
    <lineage>
        <taxon>Bacteria</taxon>
        <taxon>Pseudomonadati</taxon>
        <taxon>Pseudomonadota</taxon>
        <taxon>Betaproteobacteria</taxon>
        <taxon>Burkholderiales</taxon>
        <taxon>Sphaerotilaceae</taxon>
        <taxon>Roseateles</taxon>
    </lineage>
</organism>
<dbReference type="Gene3D" id="1.10.260.40">
    <property type="entry name" value="lambda repressor-like DNA-binding domains"/>
    <property type="match status" value="1"/>
</dbReference>
<name>A0ABU1YRZ6_ROSSA</name>
<dbReference type="EMBL" id="JAVDXU010000003">
    <property type="protein sequence ID" value="MDR7271624.1"/>
    <property type="molecule type" value="Genomic_DNA"/>
</dbReference>
<dbReference type="RefSeq" id="WP_310269176.1">
    <property type="nucleotide sequence ID" value="NZ_JAVDXU010000003.1"/>
</dbReference>
<evidence type="ECO:0000313" key="3">
    <source>
        <dbReference type="Proteomes" id="UP001180453"/>
    </source>
</evidence>
<gene>
    <name evidence="2" type="ORF">J2X20_004292</name>
</gene>
<keyword evidence="2" id="KW-0238">DNA-binding</keyword>